<name>A0A9X0DP73_9HELO</name>
<comment type="caution">
    <text evidence="3">The sequence shown here is derived from an EMBL/GenBank/DDBJ whole genome shotgun (WGS) entry which is preliminary data.</text>
</comment>
<accession>A0A9X0DP73</accession>
<dbReference type="Proteomes" id="UP001152300">
    <property type="component" value="Unassembled WGS sequence"/>
</dbReference>
<sequence length="356" mass="40682">MPPIKIWNAWHTLNIKYPTHCQWEIDTSSPIPDSCLRTLSNPTSRNILLENLEFELPCEAITHLENLATQSLCLFCGGREERRNVLFVAWKLKLNEVLSVRLRFFADQEMALLDTQEEMRGREEVLVGRVKVAEVKYQGEVRGHEVSKKTIQNLLGKVERAGSRHDGEAQQHEVSKRTIHNLLEKVELGDLRYEREVQRDEVSKRTIQELLEKLESKDTELSNQSIKFDEKTSKLSEEISSLKEENIRLRDQRASMQWLWQRKCGYHNQEINTLNAVVKTFVSAQQRLTDKWAASDAAMDLKFKGYLLGSATGVQEGVTNGALPPGSGSDLSDGMVETPQAKKRKFQATVEDSKDC</sequence>
<reference evidence="3" key="1">
    <citation type="submission" date="2022-11" db="EMBL/GenBank/DDBJ databases">
        <title>Genome Resource of Sclerotinia nivalis Strain SnTB1, a Plant Pathogen Isolated from American Ginseng.</title>
        <authorList>
            <person name="Fan S."/>
        </authorList>
    </citation>
    <scope>NUCLEOTIDE SEQUENCE</scope>
    <source>
        <strain evidence="3">SnTB1</strain>
    </source>
</reference>
<dbReference type="OrthoDB" id="3547378at2759"/>
<feature type="coiled-coil region" evidence="1">
    <location>
        <begin position="204"/>
        <end position="252"/>
    </location>
</feature>
<proteinExistence type="predicted"/>
<protein>
    <submittedName>
        <fullName evidence="3">Uncharacterized protein</fullName>
    </submittedName>
</protein>
<gene>
    <name evidence="3" type="ORF">OCU04_000877</name>
</gene>
<keyword evidence="1" id="KW-0175">Coiled coil</keyword>
<evidence type="ECO:0000313" key="3">
    <source>
        <dbReference type="EMBL" id="KAJ8070504.1"/>
    </source>
</evidence>
<evidence type="ECO:0000256" key="2">
    <source>
        <dbReference type="SAM" id="MobiDB-lite"/>
    </source>
</evidence>
<evidence type="ECO:0000313" key="4">
    <source>
        <dbReference type="Proteomes" id="UP001152300"/>
    </source>
</evidence>
<keyword evidence="4" id="KW-1185">Reference proteome</keyword>
<dbReference type="EMBL" id="JAPEIS010000001">
    <property type="protein sequence ID" value="KAJ8070504.1"/>
    <property type="molecule type" value="Genomic_DNA"/>
</dbReference>
<feature type="region of interest" description="Disordered" evidence="2">
    <location>
        <begin position="318"/>
        <end position="356"/>
    </location>
</feature>
<organism evidence="3 4">
    <name type="scientific">Sclerotinia nivalis</name>
    <dbReference type="NCBI Taxonomy" id="352851"/>
    <lineage>
        <taxon>Eukaryota</taxon>
        <taxon>Fungi</taxon>
        <taxon>Dikarya</taxon>
        <taxon>Ascomycota</taxon>
        <taxon>Pezizomycotina</taxon>
        <taxon>Leotiomycetes</taxon>
        <taxon>Helotiales</taxon>
        <taxon>Sclerotiniaceae</taxon>
        <taxon>Sclerotinia</taxon>
    </lineage>
</organism>
<evidence type="ECO:0000256" key="1">
    <source>
        <dbReference type="SAM" id="Coils"/>
    </source>
</evidence>
<dbReference type="AlphaFoldDB" id="A0A9X0DP73"/>